<protein>
    <recommendedName>
        <fullName evidence="5">HTH lysR-type domain-containing protein</fullName>
    </recommendedName>
</protein>
<dbReference type="InterPro" id="IPR000847">
    <property type="entry name" value="LysR_HTH_N"/>
</dbReference>
<evidence type="ECO:0000256" key="4">
    <source>
        <dbReference type="ARBA" id="ARBA00023163"/>
    </source>
</evidence>
<dbReference type="STRING" id="766136.BHF68_06635"/>
<keyword evidence="4" id="KW-0804">Transcription</keyword>
<dbReference type="SUPFAM" id="SSF53850">
    <property type="entry name" value="Periplasmic binding protein-like II"/>
    <property type="match status" value="1"/>
</dbReference>
<dbReference type="GO" id="GO:0003700">
    <property type="term" value="F:DNA-binding transcription factor activity"/>
    <property type="evidence" value="ECO:0007669"/>
    <property type="project" value="InterPro"/>
</dbReference>
<dbReference type="RefSeq" id="WP_069643327.1">
    <property type="nucleotide sequence ID" value="NZ_MIJE01000030.1"/>
</dbReference>
<dbReference type="InterPro" id="IPR036388">
    <property type="entry name" value="WH-like_DNA-bd_sf"/>
</dbReference>
<dbReference type="OrthoDB" id="9803735at2"/>
<gene>
    <name evidence="6" type="ORF">BHF68_06635</name>
</gene>
<evidence type="ECO:0000256" key="3">
    <source>
        <dbReference type="ARBA" id="ARBA00023125"/>
    </source>
</evidence>
<dbReference type="GO" id="GO:0000976">
    <property type="term" value="F:transcription cis-regulatory region binding"/>
    <property type="evidence" value="ECO:0007669"/>
    <property type="project" value="TreeGrafter"/>
</dbReference>
<comment type="caution">
    <text evidence="6">The sequence shown here is derived from an EMBL/GenBank/DDBJ whole genome shotgun (WGS) entry which is preliminary data.</text>
</comment>
<proteinExistence type="inferred from homology"/>
<sequence length="307" mass="34599">MNLSAIESFCLVVKLGSISKAAKELHISQPALSLQIQELENQLNAKLLERSNRGVSATEVGHIVYEYGLKLAVLACNLRKDVERVNNNQTELTVAVSSTIGQFALPCTLYIFHEQYPESKINTKSSNTREAIELTLNGSVDFSILEGPINDDDKLKLKDEGIILQRIARDDLIIIAPYNEYWKDVDEISMSDFLKLHWIFREKGSGIRSTIEAKLLQEGYNPKDLHITMELDQTSSIISSVAAERGLSIVPRLAVKKELHYKTLKAIRVKEFLFYHTISLAYSPKRIKSGLANAFLELLQSKERGFC</sequence>
<dbReference type="Pfam" id="PF03466">
    <property type="entry name" value="LysR_substrate"/>
    <property type="match status" value="1"/>
</dbReference>
<organism evidence="6 7">
    <name type="scientific">Desulfuribacillus alkaliarsenatis</name>
    <dbReference type="NCBI Taxonomy" id="766136"/>
    <lineage>
        <taxon>Bacteria</taxon>
        <taxon>Bacillati</taxon>
        <taxon>Bacillota</taxon>
        <taxon>Desulfuribacillia</taxon>
        <taxon>Desulfuribacillales</taxon>
        <taxon>Desulfuribacillaceae</taxon>
        <taxon>Desulfuribacillus</taxon>
    </lineage>
</organism>
<dbReference type="PROSITE" id="PS50931">
    <property type="entry name" value="HTH_LYSR"/>
    <property type="match status" value="1"/>
</dbReference>
<dbReference type="PANTHER" id="PTHR30126">
    <property type="entry name" value="HTH-TYPE TRANSCRIPTIONAL REGULATOR"/>
    <property type="match status" value="1"/>
</dbReference>
<dbReference type="AlphaFoldDB" id="A0A1E5G1F8"/>
<dbReference type="Pfam" id="PF00126">
    <property type="entry name" value="HTH_1"/>
    <property type="match status" value="1"/>
</dbReference>
<dbReference type="PANTHER" id="PTHR30126:SF39">
    <property type="entry name" value="HTH-TYPE TRANSCRIPTIONAL REGULATOR CYSL"/>
    <property type="match status" value="1"/>
</dbReference>
<dbReference type="PRINTS" id="PR00039">
    <property type="entry name" value="HTHLYSR"/>
</dbReference>
<accession>A0A1E5G1F8</accession>
<dbReference type="Proteomes" id="UP000094296">
    <property type="component" value="Unassembled WGS sequence"/>
</dbReference>
<keyword evidence="2" id="KW-0805">Transcription regulation</keyword>
<evidence type="ECO:0000259" key="5">
    <source>
        <dbReference type="PROSITE" id="PS50931"/>
    </source>
</evidence>
<dbReference type="InterPro" id="IPR005119">
    <property type="entry name" value="LysR_subst-bd"/>
</dbReference>
<reference evidence="6 7" key="1">
    <citation type="submission" date="2016-09" db="EMBL/GenBank/DDBJ databases">
        <title>Draft genome sequence for the type strain of Desulfuribacillus alkaliarsenatis AHT28, an obligately anaerobic, sulfidogenic bacterium isolated from Russian soda lake sediments.</title>
        <authorList>
            <person name="Abin C.A."/>
            <person name="Hollibaugh J.T."/>
        </authorList>
    </citation>
    <scope>NUCLEOTIDE SEQUENCE [LARGE SCALE GENOMIC DNA]</scope>
    <source>
        <strain evidence="6 7">AHT28</strain>
    </source>
</reference>
<feature type="domain" description="HTH lysR-type" evidence="5">
    <location>
        <begin position="1"/>
        <end position="58"/>
    </location>
</feature>
<name>A0A1E5G1F8_9FIRM</name>
<dbReference type="InterPro" id="IPR036390">
    <property type="entry name" value="WH_DNA-bd_sf"/>
</dbReference>
<comment type="similarity">
    <text evidence="1">Belongs to the LysR transcriptional regulatory family.</text>
</comment>
<dbReference type="FunFam" id="1.10.10.10:FF:000001">
    <property type="entry name" value="LysR family transcriptional regulator"/>
    <property type="match status" value="1"/>
</dbReference>
<dbReference type="Gene3D" id="3.40.190.290">
    <property type="match status" value="1"/>
</dbReference>
<dbReference type="EMBL" id="MIJE01000030">
    <property type="protein sequence ID" value="OEF96744.1"/>
    <property type="molecule type" value="Genomic_DNA"/>
</dbReference>
<evidence type="ECO:0000256" key="2">
    <source>
        <dbReference type="ARBA" id="ARBA00023015"/>
    </source>
</evidence>
<keyword evidence="7" id="KW-1185">Reference proteome</keyword>
<evidence type="ECO:0000313" key="7">
    <source>
        <dbReference type="Proteomes" id="UP000094296"/>
    </source>
</evidence>
<dbReference type="Gene3D" id="1.10.10.10">
    <property type="entry name" value="Winged helix-like DNA-binding domain superfamily/Winged helix DNA-binding domain"/>
    <property type="match status" value="1"/>
</dbReference>
<evidence type="ECO:0000313" key="6">
    <source>
        <dbReference type="EMBL" id="OEF96744.1"/>
    </source>
</evidence>
<dbReference type="SUPFAM" id="SSF46785">
    <property type="entry name" value="Winged helix' DNA-binding domain"/>
    <property type="match status" value="1"/>
</dbReference>
<keyword evidence="3" id="KW-0238">DNA-binding</keyword>
<evidence type="ECO:0000256" key="1">
    <source>
        <dbReference type="ARBA" id="ARBA00009437"/>
    </source>
</evidence>